<comment type="caution">
    <text evidence="1">The sequence shown here is derived from an EMBL/GenBank/DDBJ whole genome shotgun (WGS) entry which is preliminary data.</text>
</comment>
<dbReference type="SUPFAM" id="SSF48452">
    <property type="entry name" value="TPR-like"/>
    <property type="match status" value="2"/>
</dbReference>
<gene>
    <name evidence="1" type="ORF">LZ495_32405</name>
</gene>
<evidence type="ECO:0000313" key="1">
    <source>
        <dbReference type="EMBL" id="MCF2531894.1"/>
    </source>
</evidence>
<reference evidence="1" key="1">
    <citation type="submission" date="2022-01" db="EMBL/GenBank/DDBJ databases">
        <title>Genome-Based Taxonomic Classification of the Phylum Actinobacteria.</title>
        <authorList>
            <person name="Gao Y."/>
        </authorList>
    </citation>
    <scope>NUCLEOTIDE SEQUENCE</scope>
    <source>
        <strain evidence="1">KLBMP 8922</strain>
    </source>
</reference>
<dbReference type="AlphaFoldDB" id="A0AA41Q7P9"/>
<dbReference type="Pfam" id="PF13424">
    <property type="entry name" value="TPR_12"/>
    <property type="match status" value="1"/>
</dbReference>
<dbReference type="EMBL" id="JAKFHA010000027">
    <property type="protein sequence ID" value="MCF2531894.1"/>
    <property type="molecule type" value="Genomic_DNA"/>
</dbReference>
<dbReference type="SUPFAM" id="SSF52540">
    <property type="entry name" value="P-loop containing nucleoside triphosphate hydrolases"/>
    <property type="match status" value="1"/>
</dbReference>
<dbReference type="PANTHER" id="PTHR46082:SF6">
    <property type="entry name" value="AAA+ ATPASE DOMAIN-CONTAINING PROTEIN-RELATED"/>
    <property type="match status" value="1"/>
</dbReference>
<dbReference type="Gene3D" id="3.40.50.300">
    <property type="entry name" value="P-loop containing nucleotide triphosphate hydrolases"/>
    <property type="match status" value="1"/>
</dbReference>
<evidence type="ECO:0000313" key="2">
    <source>
        <dbReference type="Proteomes" id="UP001165378"/>
    </source>
</evidence>
<dbReference type="InterPro" id="IPR011990">
    <property type="entry name" value="TPR-like_helical_dom_sf"/>
</dbReference>
<dbReference type="Proteomes" id="UP001165378">
    <property type="component" value="Unassembled WGS sequence"/>
</dbReference>
<protein>
    <submittedName>
        <fullName evidence="1">Tetratricopeptide repeat protein</fullName>
    </submittedName>
</protein>
<keyword evidence="2" id="KW-1185">Reference proteome</keyword>
<accession>A0AA41Q7P9</accession>
<proteinExistence type="predicted"/>
<dbReference type="Gene3D" id="1.25.40.10">
    <property type="entry name" value="Tetratricopeptide repeat domain"/>
    <property type="match status" value="1"/>
</dbReference>
<dbReference type="Pfam" id="PF13374">
    <property type="entry name" value="TPR_10"/>
    <property type="match status" value="2"/>
</dbReference>
<dbReference type="PANTHER" id="PTHR46082">
    <property type="entry name" value="ATP/GTP-BINDING PROTEIN-RELATED"/>
    <property type="match status" value="1"/>
</dbReference>
<dbReference type="InterPro" id="IPR027417">
    <property type="entry name" value="P-loop_NTPase"/>
</dbReference>
<name>A0AA41Q7P9_9ACTN</name>
<dbReference type="RefSeq" id="WP_235056539.1">
    <property type="nucleotide sequence ID" value="NZ_JAKFHA010000027.1"/>
</dbReference>
<organism evidence="1 2">
    <name type="scientific">Yinghuangia soli</name>
    <dbReference type="NCBI Taxonomy" id="2908204"/>
    <lineage>
        <taxon>Bacteria</taxon>
        <taxon>Bacillati</taxon>
        <taxon>Actinomycetota</taxon>
        <taxon>Actinomycetes</taxon>
        <taxon>Kitasatosporales</taxon>
        <taxon>Streptomycetaceae</taxon>
        <taxon>Yinghuangia</taxon>
    </lineage>
</organism>
<dbReference type="InterPro" id="IPR053137">
    <property type="entry name" value="NLR-like"/>
</dbReference>
<sequence length="690" mass="75803">MTERFGRRQVSQRGHAGRDLVQIAGDQHVYPAADPVVEWPVWVGEVPKLATAFQPRKRVSGQARKAYQAGRDVVLSGSGGVGKSQLAAFLARELRDQKRTKRTGLDVLVWAPAAGIDQVITAYAEAAAQLRLPGVSDDNQVAAARAFLAWLGGTRRRWMVVLDNIADPAAVQEWWPDTGSGRGWVVAATRRDHAMLSGQRRIVLEVGTYTKEEVAAYVRRRLTDAGYASLYDPGHAGELTRDLGRLPLAVGHAAAYMINKRCTTGDYLARLRRADVRLAELLPAGADTENYGIPVTTSLLLSLDAVEEADTTRLARPLLQLASLTDPLGHPGRLWTTTDALSHLRTARPPRRRWLRRAYPPVTIEQVHSALELLRTYALITQDTADAPIRMHALTARAVRESIVPGRLPAMAKAVAAALAGLWPSHHVYETWELSALLRANTVHLDACTRPVLWVPAVHVCIRRVSRSLTEAGLYRQALAYDEAMVAYCQANLGADNPDTLHARSSLAASYGAVGRSGEALESGERLLADFERVLGADDPDTLGLRHNLANFHDQAGRHQEGLELRKRLLADYERVLGPDHPDTLCARGDLAGSYGAVGRTKKSVNLYERVLDQHERMLGPDHPDTLRVRHNLAVAYGEAGRVQDATELLEQVAEDYDRVLGSDHPTTVNVRYNLALSLVRELDDLLGDD</sequence>